<keyword evidence="3 5" id="KW-1133">Transmembrane helix</keyword>
<dbReference type="PROSITE" id="PS51257">
    <property type="entry name" value="PROKAR_LIPOPROTEIN"/>
    <property type="match status" value="1"/>
</dbReference>
<feature type="transmembrane region" description="Helical" evidence="5">
    <location>
        <begin position="97"/>
        <end position="117"/>
    </location>
</feature>
<dbReference type="EMBL" id="CP048209">
    <property type="protein sequence ID" value="QHT59814.1"/>
    <property type="molecule type" value="Genomic_DNA"/>
</dbReference>
<feature type="transmembrane region" description="Helical" evidence="5">
    <location>
        <begin position="226"/>
        <end position="245"/>
    </location>
</feature>
<dbReference type="KEGG" id="plyc:GXP70_07530"/>
<name>A0A6C0FWZ4_9BACL</name>
<dbReference type="CDD" id="cd16914">
    <property type="entry name" value="EcfT"/>
    <property type="match status" value="1"/>
</dbReference>
<comment type="subcellular location">
    <subcellularLocation>
        <location evidence="1">Membrane</location>
        <topology evidence="1">Multi-pass membrane protein</topology>
    </subcellularLocation>
</comment>
<proteinExistence type="predicted"/>
<protein>
    <submittedName>
        <fullName evidence="6">Energy-coupling factor transporter transmembrane protein EcfT</fullName>
    </submittedName>
</protein>
<sequence length="297" mass="32858">MRRDAFSTYHPLINAVYFTAVLACGMVFMHPVFQGAALLGAIVYSAMLHGRKAARFHLLYMLPILLILAVANPLFNHAGVTILFYLRDGNPVTLESILYGASASCMLVTVTIWFSCFNKVMTSDKLIHLLGRALPAWSLLFSMVLRFVPRFRSQLRAVSLAQRSIGRDATQGNVIQRARHGLRILSIMATWAMENAIETADAMKARGYGLPGRTSFAIFRFDRRDMAALAALAALLAVVLLGAGWGENTIRFFPSIHVKERSLRSAAVYAAYACLCLLPAMIQLVEDIKWKSIASKT</sequence>
<evidence type="ECO:0000256" key="3">
    <source>
        <dbReference type="ARBA" id="ARBA00022989"/>
    </source>
</evidence>
<reference evidence="6 7" key="1">
    <citation type="submission" date="2020-01" db="EMBL/GenBank/DDBJ databases">
        <title>Paenibacillus sp. nov., isolated from tomato rhizosphere.</title>
        <authorList>
            <person name="Weon H.-Y."/>
            <person name="Lee S.A."/>
        </authorList>
    </citation>
    <scope>NUCLEOTIDE SEQUENCE [LARGE SCALE GENOMIC DNA]</scope>
    <source>
        <strain evidence="6 7">12200R-189</strain>
    </source>
</reference>
<accession>A0A6C0FWZ4</accession>
<feature type="transmembrane region" description="Helical" evidence="5">
    <location>
        <begin position="58"/>
        <end position="85"/>
    </location>
</feature>
<dbReference type="AlphaFoldDB" id="A0A6C0FWZ4"/>
<gene>
    <name evidence="6" type="ORF">GXP70_07530</name>
</gene>
<evidence type="ECO:0000256" key="2">
    <source>
        <dbReference type="ARBA" id="ARBA00022692"/>
    </source>
</evidence>
<feature type="transmembrane region" description="Helical" evidence="5">
    <location>
        <begin position="20"/>
        <end position="46"/>
    </location>
</feature>
<evidence type="ECO:0000256" key="1">
    <source>
        <dbReference type="ARBA" id="ARBA00004141"/>
    </source>
</evidence>
<keyword evidence="4 5" id="KW-0472">Membrane</keyword>
<evidence type="ECO:0000256" key="4">
    <source>
        <dbReference type="ARBA" id="ARBA00023136"/>
    </source>
</evidence>
<organism evidence="6 7">
    <name type="scientific">Paenibacillus lycopersici</name>
    <dbReference type="NCBI Taxonomy" id="2704462"/>
    <lineage>
        <taxon>Bacteria</taxon>
        <taxon>Bacillati</taxon>
        <taxon>Bacillota</taxon>
        <taxon>Bacilli</taxon>
        <taxon>Bacillales</taxon>
        <taxon>Paenibacillaceae</taxon>
        <taxon>Paenibacillus</taxon>
    </lineage>
</organism>
<dbReference type="GO" id="GO:0005886">
    <property type="term" value="C:plasma membrane"/>
    <property type="evidence" value="ECO:0007669"/>
    <property type="project" value="UniProtKB-ARBA"/>
</dbReference>
<evidence type="ECO:0000256" key="5">
    <source>
        <dbReference type="SAM" id="Phobius"/>
    </source>
</evidence>
<evidence type="ECO:0000313" key="7">
    <source>
        <dbReference type="Proteomes" id="UP000476064"/>
    </source>
</evidence>
<evidence type="ECO:0000313" key="6">
    <source>
        <dbReference type="EMBL" id="QHT59814.1"/>
    </source>
</evidence>
<feature type="transmembrane region" description="Helical" evidence="5">
    <location>
        <begin position="129"/>
        <end position="148"/>
    </location>
</feature>
<dbReference type="InterPro" id="IPR003339">
    <property type="entry name" value="ABC/ECF_trnsptr_transmembrane"/>
</dbReference>
<keyword evidence="7" id="KW-1185">Reference proteome</keyword>
<keyword evidence="2 5" id="KW-0812">Transmembrane</keyword>
<dbReference type="Proteomes" id="UP000476064">
    <property type="component" value="Chromosome"/>
</dbReference>
<dbReference type="RefSeq" id="WP_162355880.1">
    <property type="nucleotide sequence ID" value="NZ_CP048209.1"/>
</dbReference>
<feature type="transmembrane region" description="Helical" evidence="5">
    <location>
        <begin position="266"/>
        <end position="285"/>
    </location>
</feature>